<evidence type="ECO:0000313" key="2">
    <source>
        <dbReference type="Proteomes" id="UP000029221"/>
    </source>
</evidence>
<accession>A0A090Q2H3</accession>
<gene>
    <name evidence="1" type="ORF">JCM19294_2695</name>
</gene>
<dbReference type="AlphaFoldDB" id="A0A090Q2H3"/>
<sequence length="80" mass="8777">MLVNLPKRSITAAVCCLTVKKALNKKIRAITPITIGTMGINGSVIILYKVNGYVKVSAYLENFKGQLPYKNYSNSNISIL</sequence>
<keyword evidence="2" id="KW-1185">Reference proteome</keyword>
<reference evidence="1" key="1">
    <citation type="journal article" date="2014" name="Genome Announc.">
        <title>Draft Genome Sequences of Marine Flavobacterium Nonlabens Strains NR17, NR24, NR27, NR32, NR33, and Ara13.</title>
        <authorList>
            <person name="Nakanishi M."/>
            <person name="Meirelles P."/>
            <person name="Suzuki R."/>
            <person name="Takatani N."/>
            <person name="Mino S."/>
            <person name="Suda W."/>
            <person name="Oshima K."/>
            <person name="Hattori M."/>
            <person name="Ohkuma M."/>
            <person name="Hosokawa M."/>
            <person name="Miyashita K."/>
            <person name="Thompson F.L."/>
            <person name="Niwa A."/>
            <person name="Sawabe T."/>
            <person name="Sawabe T."/>
        </authorList>
    </citation>
    <scope>NUCLEOTIDE SEQUENCE [LARGE SCALE GENOMIC DNA]</scope>
    <source>
        <strain evidence="1">JCM 19294</strain>
    </source>
</reference>
<evidence type="ECO:0000313" key="1">
    <source>
        <dbReference type="EMBL" id="GAK95913.1"/>
    </source>
</evidence>
<comment type="caution">
    <text evidence="1">The sequence shown here is derived from an EMBL/GenBank/DDBJ whole genome shotgun (WGS) entry which is preliminary data.</text>
</comment>
<protein>
    <submittedName>
        <fullName evidence="1">Uncharacterized protein</fullName>
    </submittedName>
</protein>
<dbReference type="EMBL" id="BBML01000001">
    <property type="protein sequence ID" value="GAK95913.1"/>
    <property type="molecule type" value="Genomic_DNA"/>
</dbReference>
<dbReference type="Proteomes" id="UP000029221">
    <property type="component" value="Unassembled WGS sequence"/>
</dbReference>
<organism evidence="1 2">
    <name type="scientific">Nonlabens tegetincola</name>
    <dbReference type="NCBI Taxonomy" id="323273"/>
    <lineage>
        <taxon>Bacteria</taxon>
        <taxon>Pseudomonadati</taxon>
        <taxon>Bacteroidota</taxon>
        <taxon>Flavobacteriia</taxon>
        <taxon>Flavobacteriales</taxon>
        <taxon>Flavobacteriaceae</taxon>
        <taxon>Nonlabens</taxon>
    </lineage>
</organism>
<proteinExistence type="predicted"/>
<name>A0A090Q2H3_9FLAO</name>